<dbReference type="SUPFAM" id="SSF103473">
    <property type="entry name" value="MFS general substrate transporter"/>
    <property type="match status" value="1"/>
</dbReference>
<protein>
    <submittedName>
        <fullName evidence="2">Uncharacterized protein</fullName>
    </submittedName>
</protein>
<feature type="transmembrane region" description="Helical" evidence="1">
    <location>
        <begin position="52"/>
        <end position="73"/>
    </location>
</feature>
<feature type="transmembrane region" description="Helical" evidence="1">
    <location>
        <begin position="79"/>
        <end position="98"/>
    </location>
</feature>
<dbReference type="Proteomes" id="UP000298663">
    <property type="component" value="Unassembled WGS sequence"/>
</dbReference>
<dbReference type="PANTHER" id="PTHR45757">
    <property type="entry name" value="PROTEIN CBG23364-RELATED"/>
    <property type="match status" value="1"/>
</dbReference>
<comment type="caution">
    <text evidence="2">The sequence shown here is derived from an EMBL/GenBank/DDBJ whole genome shotgun (WGS) entry which is preliminary data.</text>
</comment>
<keyword evidence="1" id="KW-1133">Transmembrane helix</keyword>
<dbReference type="EMBL" id="AZBU02000004">
    <property type="protein sequence ID" value="TKR82835.1"/>
    <property type="molecule type" value="Genomic_DNA"/>
</dbReference>
<evidence type="ECO:0000313" key="3">
    <source>
        <dbReference type="Proteomes" id="UP000298663"/>
    </source>
</evidence>
<dbReference type="PANTHER" id="PTHR45757:SF11">
    <property type="entry name" value="MAJOR FACILITATOR SUPERFAMILY (MFS) PROFILE DOMAIN-CONTAINING PROTEIN"/>
    <property type="match status" value="1"/>
</dbReference>
<keyword evidence="3" id="KW-1185">Reference proteome</keyword>
<keyword evidence="1" id="KW-0812">Transmembrane</keyword>
<accession>A0A4V6A3I7</accession>
<name>A0A4V6A3I7_STECR</name>
<dbReference type="AlphaFoldDB" id="A0A4V6A3I7"/>
<dbReference type="InterPro" id="IPR036259">
    <property type="entry name" value="MFS_trans_sf"/>
</dbReference>
<feature type="transmembrane region" description="Helical" evidence="1">
    <location>
        <begin position="110"/>
        <end position="131"/>
    </location>
</feature>
<dbReference type="OrthoDB" id="2985014at2759"/>
<evidence type="ECO:0000313" key="2">
    <source>
        <dbReference type="EMBL" id="TKR82835.1"/>
    </source>
</evidence>
<gene>
    <name evidence="2" type="ORF">L596_016510</name>
</gene>
<proteinExistence type="predicted"/>
<sequence length="135" mass="14565">MYGPTYVNKVLHFDVSNTGILCALPALISIGTKFLGGCFIDKVTFIGTQAKIKAFTSLSQIFMTLCFILMTIFSAQAPILAQTAFTLVIIFSGLHNVGLFSACQNVAKQFTFVVAMIVSVEIAYLAVVGYVCGFK</sequence>
<organism evidence="2 3">
    <name type="scientific">Steinernema carpocapsae</name>
    <name type="common">Entomopathogenic nematode</name>
    <dbReference type="NCBI Taxonomy" id="34508"/>
    <lineage>
        <taxon>Eukaryota</taxon>
        <taxon>Metazoa</taxon>
        <taxon>Ecdysozoa</taxon>
        <taxon>Nematoda</taxon>
        <taxon>Chromadorea</taxon>
        <taxon>Rhabditida</taxon>
        <taxon>Tylenchina</taxon>
        <taxon>Panagrolaimomorpha</taxon>
        <taxon>Strongyloidoidea</taxon>
        <taxon>Steinernematidae</taxon>
        <taxon>Steinernema</taxon>
    </lineage>
</organism>
<dbReference type="GO" id="GO:0016020">
    <property type="term" value="C:membrane"/>
    <property type="evidence" value="ECO:0007669"/>
    <property type="project" value="TreeGrafter"/>
</dbReference>
<keyword evidence="1" id="KW-0472">Membrane</keyword>
<feature type="transmembrane region" description="Helical" evidence="1">
    <location>
        <begin position="18"/>
        <end position="40"/>
    </location>
</feature>
<evidence type="ECO:0000256" key="1">
    <source>
        <dbReference type="SAM" id="Phobius"/>
    </source>
</evidence>
<reference evidence="2 3" key="2">
    <citation type="journal article" date="2019" name="G3 (Bethesda)">
        <title>Hybrid Assembly of the Genome of the Entomopathogenic Nematode Steinernema carpocapsae Identifies the X-Chromosome.</title>
        <authorList>
            <person name="Serra L."/>
            <person name="Macchietto M."/>
            <person name="Macias-Munoz A."/>
            <person name="McGill C.J."/>
            <person name="Rodriguez I.M."/>
            <person name="Rodriguez B."/>
            <person name="Murad R."/>
            <person name="Mortazavi A."/>
        </authorList>
    </citation>
    <scope>NUCLEOTIDE SEQUENCE [LARGE SCALE GENOMIC DNA]</scope>
    <source>
        <strain evidence="2 3">ALL</strain>
    </source>
</reference>
<reference evidence="2 3" key="1">
    <citation type="journal article" date="2015" name="Genome Biol.">
        <title>Comparative genomics of Steinernema reveals deeply conserved gene regulatory networks.</title>
        <authorList>
            <person name="Dillman A.R."/>
            <person name="Macchietto M."/>
            <person name="Porter C.F."/>
            <person name="Rogers A."/>
            <person name="Williams B."/>
            <person name="Antoshechkin I."/>
            <person name="Lee M.M."/>
            <person name="Goodwin Z."/>
            <person name="Lu X."/>
            <person name="Lewis E.E."/>
            <person name="Goodrich-Blair H."/>
            <person name="Stock S.P."/>
            <person name="Adams B.J."/>
            <person name="Sternberg P.W."/>
            <person name="Mortazavi A."/>
        </authorList>
    </citation>
    <scope>NUCLEOTIDE SEQUENCE [LARGE SCALE GENOMIC DNA]</scope>
    <source>
        <strain evidence="2 3">ALL</strain>
    </source>
</reference>